<dbReference type="PROSITE" id="PS51257">
    <property type="entry name" value="PROKAR_LIPOPROTEIN"/>
    <property type="match status" value="1"/>
</dbReference>
<reference evidence="5 6" key="1">
    <citation type="submission" date="2018-08" db="EMBL/GenBank/DDBJ databases">
        <title>Aphanomyces genome sequencing and annotation.</title>
        <authorList>
            <person name="Minardi D."/>
            <person name="Oidtmann B."/>
            <person name="Van Der Giezen M."/>
            <person name="Studholme D.J."/>
        </authorList>
    </citation>
    <scope>NUCLEOTIDE SEQUENCE [LARGE SCALE GENOMIC DNA]</scope>
    <source>
        <strain evidence="4 5">Da</strain>
        <strain evidence="3 6">Sv</strain>
    </source>
</reference>
<evidence type="ECO:0000313" key="6">
    <source>
        <dbReference type="Proteomes" id="UP000285712"/>
    </source>
</evidence>
<dbReference type="Proteomes" id="UP000285430">
    <property type="component" value="Unassembled WGS sequence"/>
</dbReference>
<dbReference type="VEuPathDB" id="FungiDB:H257_12421"/>
<gene>
    <name evidence="3" type="ORF">DYB35_004267</name>
    <name evidence="4" type="ORF">DYB37_010927</name>
</gene>
<dbReference type="EMBL" id="QUTH01000002">
    <property type="protein sequence ID" value="RHZ35131.1"/>
    <property type="molecule type" value="Genomic_DNA"/>
</dbReference>
<feature type="signal peptide" evidence="2">
    <location>
        <begin position="1"/>
        <end position="16"/>
    </location>
</feature>
<feature type="chain" id="PRO_5036092162" description="Secreted protein" evidence="2">
    <location>
        <begin position="17"/>
        <end position="294"/>
    </location>
</feature>
<evidence type="ECO:0000313" key="5">
    <source>
        <dbReference type="Proteomes" id="UP000285430"/>
    </source>
</evidence>
<dbReference type="EMBL" id="QUTG01000916">
    <property type="protein sequence ID" value="RHZ00891.1"/>
    <property type="molecule type" value="Genomic_DNA"/>
</dbReference>
<name>A0A3R7EI55_APHAT</name>
<protein>
    <recommendedName>
        <fullName evidence="7">Secreted protein</fullName>
    </recommendedName>
</protein>
<accession>A0A3R7EI55</accession>
<dbReference type="Proteomes" id="UP000285712">
    <property type="component" value="Unassembled WGS sequence"/>
</dbReference>
<organism evidence="3 6">
    <name type="scientific">Aphanomyces astaci</name>
    <name type="common">Crayfish plague agent</name>
    <dbReference type="NCBI Taxonomy" id="112090"/>
    <lineage>
        <taxon>Eukaryota</taxon>
        <taxon>Sar</taxon>
        <taxon>Stramenopiles</taxon>
        <taxon>Oomycota</taxon>
        <taxon>Saprolegniomycetes</taxon>
        <taxon>Saprolegniales</taxon>
        <taxon>Verrucalvaceae</taxon>
        <taxon>Aphanomyces</taxon>
    </lineage>
</organism>
<evidence type="ECO:0008006" key="7">
    <source>
        <dbReference type="Google" id="ProtNLM"/>
    </source>
</evidence>
<proteinExistence type="predicted"/>
<evidence type="ECO:0000313" key="3">
    <source>
        <dbReference type="EMBL" id="RHZ00891.1"/>
    </source>
</evidence>
<evidence type="ECO:0000313" key="4">
    <source>
        <dbReference type="EMBL" id="RHZ35131.1"/>
    </source>
</evidence>
<evidence type="ECO:0000256" key="2">
    <source>
        <dbReference type="SAM" id="SignalP"/>
    </source>
</evidence>
<feature type="transmembrane region" description="Helical" evidence="1">
    <location>
        <begin position="250"/>
        <end position="271"/>
    </location>
</feature>
<comment type="caution">
    <text evidence="3">The sequence shown here is derived from an EMBL/GenBank/DDBJ whole genome shotgun (WGS) entry which is preliminary data.</text>
</comment>
<keyword evidence="1" id="KW-0812">Transmembrane</keyword>
<keyword evidence="1" id="KW-0472">Membrane</keyword>
<sequence>MKSFSILAILLAAVAATTTTTTTAAPSTSTACTEAQYQVVDSASKSSWYHGLCALSIGVSREALDSHQVLSEEAEAKFAASTTCKWLYGDIRKAAATQQCYELDLIAHHITWPMVVALMDVESYPKVNDTKCSKVQLTSAFAGLALQPNFYSCIGTSSKDLFTVPDHARVDAFRANPSCADLFVQLQEVVETQPHCAIDNKGTDIHVLTKLNWNVTLDWLAILGNATTAPSVPGAVKFAASSVHPSSQNVTGWLTGSLAGVGVAVLAVVVLKKRRATAAAAAKRSEERIKLLRV</sequence>
<evidence type="ECO:0000256" key="1">
    <source>
        <dbReference type="SAM" id="Phobius"/>
    </source>
</evidence>
<keyword evidence="1" id="KW-1133">Transmembrane helix</keyword>
<dbReference type="AlphaFoldDB" id="A0A3R7EI55"/>
<keyword evidence="2" id="KW-0732">Signal</keyword>